<reference evidence="1" key="1">
    <citation type="journal article" date="2014" name="Front. Microbiol.">
        <title>High frequency of phylogenetically diverse reductive dehalogenase-homologous genes in deep subseafloor sedimentary metagenomes.</title>
        <authorList>
            <person name="Kawai M."/>
            <person name="Futagami T."/>
            <person name="Toyoda A."/>
            <person name="Takaki Y."/>
            <person name="Nishi S."/>
            <person name="Hori S."/>
            <person name="Arai W."/>
            <person name="Tsubouchi T."/>
            <person name="Morono Y."/>
            <person name="Uchiyama I."/>
            <person name="Ito T."/>
            <person name="Fujiyama A."/>
            <person name="Inagaki F."/>
            <person name="Takami H."/>
        </authorList>
    </citation>
    <scope>NUCLEOTIDE SEQUENCE</scope>
    <source>
        <strain evidence="1">Expedition CK06-06</strain>
    </source>
</reference>
<gene>
    <name evidence="1" type="ORF">S01H4_56171</name>
</gene>
<comment type="caution">
    <text evidence="1">The sequence shown here is derived from an EMBL/GenBank/DDBJ whole genome shotgun (WGS) entry which is preliminary data.</text>
</comment>
<sequence length="83" mass="10038">MMIVLPEWYTKARKKLDDCIDDIISKNQIDWTFSHDSASIKDSKEDILMTLVRIYESVDVEERERLRKFEKDMKKSLRKDKIK</sequence>
<accession>X1CTM6</accession>
<dbReference type="AlphaFoldDB" id="X1CTM6"/>
<proteinExistence type="predicted"/>
<feature type="non-terminal residue" evidence="1">
    <location>
        <position position="83"/>
    </location>
</feature>
<evidence type="ECO:0000313" key="1">
    <source>
        <dbReference type="EMBL" id="GAH11826.1"/>
    </source>
</evidence>
<organism evidence="1">
    <name type="scientific">marine sediment metagenome</name>
    <dbReference type="NCBI Taxonomy" id="412755"/>
    <lineage>
        <taxon>unclassified sequences</taxon>
        <taxon>metagenomes</taxon>
        <taxon>ecological metagenomes</taxon>
    </lineage>
</organism>
<name>X1CTM6_9ZZZZ</name>
<dbReference type="EMBL" id="BART01032519">
    <property type="protein sequence ID" value="GAH11826.1"/>
    <property type="molecule type" value="Genomic_DNA"/>
</dbReference>
<protein>
    <submittedName>
        <fullName evidence="1">Uncharacterized protein</fullName>
    </submittedName>
</protein>